<comment type="caution">
    <text evidence="1">The sequence shown here is derived from an EMBL/GenBank/DDBJ whole genome shotgun (WGS) entry which is preliminary data.</text>
</comment>
<reference evidence="1" key="1">
    <citation type="journal article" date="2020" name="Stud. Mycol.">
        <title>101 Dothideomycetes genomes: a test case for predicting lifestyles and emergence of pathogens.</title>
        <authorList>
            <person name="Haridas S."/>
            <person name="Albert R."/>
            <person name="Binder M."/>
            <person name="Bloem J."/>
            <person name="Labutti K."/>
            <person name="Salamov A."/>
            <person name="Andreopoulos B."/>
            <person name="Baker S."/>
            <person name="Barry K."/>
            <person name="Bills G."/>
            <person name="Bluhm B."/>
            <person name="Cannon C."/>
            <person name="Castanera R."/>
            <person name="Culley D."/>
            <person name="Daum C."/>
            <person name="Ezra D."/>
            <person name="Gonzalez J."/>
            <person name="Henrissat B."/>
            <person name="Kuo A."/>
            <person name="Liang C."/>
            <person name="Lipzen A."/>
            <person name="Lutzoni F."/>
            <person name="Magnuson J."/>
            <person name="Mondo S."/>
            <person name="Nolan M."/>
            <person name="Ohm R."/>
            <person name="Pangilinan J."/>
            <person name="Park H.-J."/>
            <person name="Ramirez L."/>
            <person name="Alfaro M."/>
            <person name="Sun H."/>
            <person name="Tritt A."/>
            <person name="Yoshinaga Y."/>
            <person name="Zwiers L.-H."/>
            <person name="Turgeon B."/>
            <person name="Goodwin S."/>
            <person name="Spatafora J."/>
            <person name="Crous P."/>
            <person name="Grigoriev I."/>
        </authorList>
    </citation>
    <scope>NUCLEOTIDE SEQUENCE</scope>
    <source>
        <strain evidence="1">ATCC 200398</strain>
    </source>
</reference>
<keyword evidence="2" id="KW-1185">Reference proteome</keyword>
<dbReference type="Proteomes" id="UP000799755">
    <property type="component" value="Unassembled WGS sequence"/>
</dbReference>
<dbReference type="EMBL" id="MU003503">
    <property type="protein sequence ID" value="KAF2472171.1"/>
    <property type="molecule type" value="Genomic_DNA"/>
</dbReference>
<gene>
    <name evidence="1" type="ORF">BDR25DRAFT_284691</name>
</gene>
<evidence type="ECO:0000313" key="2">
    <source>
        <dbReference type="Proteomes" id="UP000799755"/>
    </source>
</evidence>
<sequence>MSSNSSYYQNNQQTSAKQYSGYQTAPASSNDMQPSRQYQQTPSVATTQSQEYVGYNSYSEQGNTNGEGQDGFWGSGSYGENCDLSSRAAEALRSLSNTAYARTELPVLPLQQHSHASHTTYGKAQPRPRSVSPNLSQSTSSRGLPPPATSAGYPSQQAQALYNQQQKQSASAVQDQYSHSTMTPVSTAMTAATQYQDYSPRQPSSVDTAQKVQKVLNPAIAPSYSYGDTQIAAPIEQTPSSISVSEQYNNPSTITVDPIAVYDPWSEYQRKQEALRMQKAAEDAARAEEERKKAEEKEKTEQERREIEAQVPVALPPSQSLPRKGPSGKTTLHQQSPASERPAAGGSSNGAAVSLEAEMRAMLSKMRELSGKDPALLARIWEEERRAKGPKSPTVQNKATPQPATAQPVQANASRTAKPQEVVTKETTTSSTSAYSHSHAPSGVTMAPVTKTHTPASTPSTKAVPAVPSSSRPVGNTIWPPEKKAQLANAASSYLNLRNKDKPITSETILSMLDSNPSYIELCEQLESMQLKLDRAGFAKNLLTAVPDVNSGPRQSQANQARKAQIQRHSLSSTSQQNGNIGHRVQVQSPAVTTASPHHLKNQSIPQNRNSATPAAVISHSSVAVAEVVPVKAGLKAPVNKEEAARKRTFDDLIDLTLPSEEEDGPPSKKSNVSSTIYSYTSPGSTPANLMNNSDGMTGTHIPTPAIPSPATMSHVSSLPANDLKMRNIVQQIDKKNALRRNSYNIKTIARDVLLACGRHPDERQLNGHLEILKIHLPQVDNNSDLSTLRWDIIDPGDPPRGFYKDQSQILEVNDADDEDSEDERGIDKKRAPARQEARNSGVSDTVRALPEATNPFKIKRRGRPPRHSFPQESSRDSSQHINIPRRSSGIPLKDMSAPRPNAAAVGYSAFRSTTESVGPDGNPLPKKKGRPVGWRKHIHGSAAAQVRPTANGHAGPKNWTPSQPSSLRNVRTGNDHPIVIRSRSPSIANRPSIPRYQSFKCKWQGCQADLHNLETLKKHVQKVHRKETLRGMLECLWGDCGREITSRDTVTGFTVEKATPFSFPDEGKWREHLELRHFGPLSWNQGDGPASGLSDANDPASEAYLSDAQGRRVTPRITADASHVSEESLKTTPRSRGRPRKVTTKQEAQDKLNQAIARKRRLGAPGMEKSGSTLANEKRRRGFVDQDDLEGGYKVVDVSD</sequence>
<organism evidence="1 2">
    <name type="scientific">Lindgomyces ingoldianus</name>
    <dbReference type="NCBI Taxonomy" id="673940"/>
    <lineage>
        <taxon>Eukaryota</taxon>
        <taxon>Fungi</taxon>
        <taxon>Dikarya</taxon>
        <taxon>Ascomycota</taxon>
        <taxon>Pezizomycotina</taxon>
        <taxon>Dothideomycetes</taxon>
        <taxon>Pleosporomycetidae</taxon>
        <taxon>Pleosporales</taxon>
        <taxon>Lindgomycetaceae</taxon>
        <taxon>Lindgomyces</taxon>
    </lineage>
</organism>
<proteinExistence type="predicted"/>
<name>A0ACB6QZ22_9PLEO</name>
<protein>
    <submittedName>
        <fullName evidence="1">Uncharacterized protein</fullName>
    </submittedName>
</protein>
<accession>A0ACB6QZ22</accession>
<evidence type="ECO:0000313" key="1">
    <source>
        <dbReference type="EMBL" id="KAF2472171.1"/>
    </source>
</evidence>